<protein>
    <submittedName>
        <fullName evidence="1">Uncharacterized protein</fullName>
    </submittedName>
</protein>
<dbReference type="AlphaFoldDB" id="A0A6A6RTG5"/>
<dbReference type="Proteomes" id="UP000799753">
    <property type="component" value="Unassembled WGS sequence"/>
</dbReference>
<dbReference type="EMBL" id="MU006791">
    <property type="protein sequence ID" value="KAF2637981.1"/>
    <property type="molecule type" value="Genomic_DNA"/>
</dbReference>
<accession>A0A6A6RTG5</accession>
<name>A0A6A6RTG5_9PLEO</name>
<keyword evidence="2" id="KW-1185">Reference proteome</keyword>
<gene>
    <name evidence="1" type="ORF">P280DRAFT_471637</name>
</gene>
<reference evidence="1" key="1">
    <citation type="journal article" date="2020" name="Stud. Mycol.">
        <title>101 Dothideomycetes genomes: a test case for predicting lifestyles and emergence of pathogens.</title>
        <authorList>
            <person name="Haridas S."/>
            <person name="Albert R."/>
            <person name="Binder M."/>
            <person name="Bloem J."/>
            <person name="Labutti K."/>
            <person name="Salamov A."/>
            <person name="Andreopoulos B."/>
            <person name="Baker S."/>
            <person name="Barry K."/>
            <person name="Bills G."/>
            <person name="Bluhm B."/>
            <person name="Cannon C."/>
            <person name="Castanera R."/>
            <person name="Culley D."/>
            <person name="Daum C."/>
            <person name="Ezra D."/>
            <person name="Gonzalez J."/>
            <person name="Henrissat B."/>
            <person name="Kuo A."/>
            <person name="Liang C."/>
            <person name="Lipzen A."/>
            <person name="Lutzoni F."/>
            <person name="Magnuson J."/>
            <person name="Mondo S."/>
            <person name="Nolan M."/>
            <person name="Ohm R."/>
            <person name="Pangilinan J."/>
            <person name="Park H.-J."/>
            <person name="Ramirez L."/>
            <person name="Alfaro M."/>
            <person name="Sun H."/>
            <person name="Tritt A."/>
            <person name="Yoshinaga Y."/>
            <person name="Zwiers L.-H."/>
            <person name="Turgeon B."/>
            <person name="Goodwin S."/>
            <person name="Spatafora J."/>
            <person name="Crous P."/>
            <person name="Grigoriev I."/>
        </authorList>
    </citation>
    <scope>NUCLEOTIDE SEQUENCE</scope>
    <source>
        <strain evidence="1">CBS 473.64</strain>
    </source>
</reference>
<organism evidence="1 2">
    <name type="scientific">Massarina eburnea CBS 473.64</name>
    <dbReference type="NCBI Taxonomy" id="1395130"/>
    <lineage>
        <taxon>Eukaryota</taxon>
        <taxon>Fungi</taxon>
        <taxon>Dikarya</taxon>
        <taxon>Ascomycota</taxon>
        <taxon>Pezizomycotina</taxon>
        <taxon>Dothideomycetes</taxon>
        <taxon>Pleosporomycetidae</taxon>
        <taxon>Pleosporales</taxon>
        <taxon>Massarineae</taxon>
        <taxon>Massarinaceae</taxon>
        <taxon>Massarina</taxon>
    </lineage>
</organism>
<evidence type="ECO:0000313" key="1">
    <source>
        <dbReference type="EMBL" id="KAF2637981.1"/>
    </source>
</evidence>
<evidence type="ECO:0000313" key="2">
    <source>
        <dbReference type="Proteomes" id="UP000799753"/>
    </source>
</evidence>
<sequence>MPPHFKSCPTFPIPLPTPTEIMSITSAHVHAPVYKREDRSEQRDCTLPEGG</sequence>
<proteinExistence type="predicted"/>